<organism evidence="2 3">
    <name type="scientific">Actinomadura graeca</name>
    <dbReference type="NCBI Taxonomy" id="2750812"/>
    <lineage>
        <taxon>Bacteria</taxon>
        <taxon>Bacillati</taxon>
        <taxon>Actinomycetota</taxon>
        <taxon>Actinomycetes</taxon>
        <taxon>Streptosporangiales</taxon>
        <taxon>Thermomonosporaceae</taxon>
        <taxon>Actinomadura</taxon>
    </lineage>
</organism>
<gene>
    <name evidence="2" type="ORF">AGRA3207_002098</name>
</gene>
<feature type="compositionally biased region" description="Basic and acidic residues" evidence="1">
    <location>
        <begin position="572"/>
        <end position="583"/>
    </location>
</feature>
<protein>
    <submittedName>
        <fullName evidence="2">Uncharacterized protein</fullName>
    </submittedName>
</protein>
<evidence type="ECO:0000256" key="1">
    <source>
        <dbReference type="SAM" id="MobiDB-lite"/>
    </source>
</evidence>
<dbReference type="EMBL" id="CP059572">
    <property type="protein sequence ID" value="QXJ21261.1"/>
    <property type="molecule type" value="Genomic_DNA"/>
</dbReference>
<dbReference type="RefSeq" id="WP_231334404.1">
    <property type="nucleotide sequence ID" value="NZ_CP059572.1"/>
</dbReference>
<proteinExistence type="predicted"/>
<evidence type="ECO:0000313" key="2">
    <source>
        <dbReference type="EMBL" id="QXJ21261.1"/>
    </source>
</evidence>
<dbReference type="Proteomes" id="UP001049518">
    <property type="component" value="Chromosome"/>
</dbReference>
<feature type="region of interest" description="Disordered" evidence="1">
    <location>
        <begin position="571"/>
        <end position="590"/>
    </location>
</feature>
<dbReference type="InterPro" id="IPR045392">
    <property type="entry name" value="DUF6519"/>
</dbReference>
<dbReference type="Pfam" id="PF20129">
    <property type="entry name" value="DUF6519"/>
    <property type="match status" value="1"/>
</dbReference>
<accession>A0ABX8QR30</accession>
<reference evidence="2" key="1">
    <citation type="submission" date="2020-07" db="EMBL/GenBank/DDBJ databases">
        <authorList>
            <person name="Tarantini F.S."/>
            <person name="Hong K.W."/>
            <person name="Chan K.G."/>
        </authorList>
    </citation>
    <scope>NUCLEOTIDE SEQUENCE</scope>
    <source>
        <strain evidence="2">32-07</strain>
    </source>
</reference>
<name>A0ABX8QR30_9ACTN</name>
<sequence length="637" mass="67437">MAVISTDTFDPLRRYVRVRLQQGVPIVDADVNEREDIQKFELRAFLKWFVGDGVPDGNDGFRIAGTGADDDFEIRAGVSGTVDPLRRIGRCLVDGLDVMIESTVAFTAQRLHESHGAAAAAEAARLGVPTITALPAGGGPVLVYLDVWERLVTPSEDPALVHGGLGTESCARIKREWAVRARRGAAPPGPGDPDVTAGHSYTPLASLDRRPGDAAVRPGDVTDLRRRRLLLPPATLIEDVLGTRAEEYLAGRGRPPISLREAVNALLRGELPTTPDAAVDASTALDVMRRAFFADATGGLVAFWYSDRTAGVEQVFAARMSLAEPSRGFTAPPLQVTSGTAHLVPHAAGLPDGDALVVYQSGSGAGADVMMRRAPLAGLPVTAEVTVTATAGSAETNPFVAVTGDLATVFFHLSSSTASKWQYRRWRLAAGEWADAAGAVELSATPSTASSHFHAAGGRAGTVWAVFKATGGLRVLQLDPATGTVSNETTLASDSADPRPFLLASQRGEVWAFWASSTGLQAALFRSGAWEAAQTLPGTSGTDRQPCAVEDADGGLWVFWTRGFTGSGDLSAMRRDPARRREPPGSAWGEARRLTASVGDDNSPHALVAPDGAIWIFWSTDRDGNASNYYKRLVTVV</sequence>
<keyword evidence="3" id="KW-1185">Reference proteome</keyword>
<evidence type="ECO:0000313" key="3">
    <source>
        <dbReference type="Proteomes" id="UP001049518"/>
    </source>
</evidence>